<evidence type="ECO:0000313" key="2">
    <source>
        <dbReference type="EMBL" id="HAN26861.1"/>
    </source>
</evidence>
<gene>
    <name evidence="2" type="ORF">DCP75_03905</name>
</gene>
<dbReference type="InterPro" id="IPR021136">
    <property type="entry name" value="Flagellar_hook_control-like_C"/>
</dbReference>
<organism evidence="2 3">
    <name type="scientific">Haliea salexigens</name>
    <dbReference type="NCBI Taxonomy" id="287487"/>
    <lineage>
        <taxon>Bacteria</taxon>
        <taxon>Pseudomonadati</taxon>
        <taxon>Pseudomonadota</taxon>
        <taxon>Gammaproteobacteria</taxon>
        <taxon>Cellvibrionales</taxon>
        <taxon>Halieaceae</taxon>
        <taxon>Haliea</taxon>
    </lineage>
</organism>
<proteinExistence type="predicted"/>
<dbReference type="Pfam" id="PF02120">
    <property type="entry name" value="Flg_hook"/>
    <property type="match status" value="1"/>
</dbReference>
<dbReference type="EMBL" id="DMND01000063">
    <property type="protein sequence ID" value="HAN26861.1"/>
    <property type="molecule type" value="Genomic_DNA"/>
</dbReference>
<dbReference type="AlphaFoldDB" id="A0A3C1KJT4"/>
<feature type="domain" description="Flagellar hook-length control protein-like C-terminal" evidence="1">
    <location>
        <begin position="277"/>
        <end position="349"/>
    </location>
</feature>
<accession>A0A3C1KJT4</accession>
<keyword evidence="2" id="KW-0969">Cilium</keyword>
<sequence>MEEIQLALTAARTDQKNFGLWLKNWQVGQTLSALVSGQRPTGELVLRVGGLQITATADIPVQQGARLLLEVRQLQPQAVLRIIGNPASAAATEPGGNVRLLGAAAPGVETVNALARVVSLLQPAEGAVRTLPAESLPLVRQVLRGVSSATQLASPAGVRAAVAASGTFSEAQLMHTASRPPGAAPPPADMKTSLARVLAQVDARLEQVNAIPTRATDAAALLGLRQELETALTAITTNQLASLPADTGSVRSWVFSLPFLWQDEPRQLQLRLEREAQQGEEADGQERWRLQLNIELPRLGALAVEARLAQGQLAVEVISEQPAVRTLVQASGGLLEKALANRGLTLAGLVSRAPSTVSDVPDAPSSALDVRA</sequence>
<evidence type="ECO:0000259" key="1">
    <source>
        <dbReference type="Pfam" id="PF02120"/>
    </source>
</evidence>
<keyword evidence="2" id="KW-0282">Flagellum</keyword>
<reference evidence="2 3" key="1">
    <citation type="journal article" date="2018" name="Nat. Biotechnol.">
        <title>A standardized bacterial taxonomy based on genome phylogeny substantially revises the tree of life.</title>
        <authorList>
            <person name="Parks D.H."/>
            <person name="Chuvochina M."/>
            <person name="Waite D.W."/>
            <person name="Rinke C."/>
            <person name="Skarshewski A."/>
            <person name="Chaumeil P.A."/>
            <person name="Hugenholtz P."/>
        </authorList>
    </citation>
    <scope>NUCLEOTIDE SEQUENCE [LARGE SCALE GENOMIC DNA]</scope>
    <source>
        <strain evidence="2">UBA9158</strain>
    </source>
</reference>
<evidence type="ECO:0000313" key="3">
    <source>
        <dbReference type="Proteomes" id="UP000259273"/>
    </source>
</evidence>
<keyword evidence="2" id="KW-0966">Cell projection</keyword>
<dbReference type="STRING" id="1121937.GCA_000423125_00729"/>
<dbReference type="InterPro" id="IPR038610">
    <property type="entry name" value="FliK-like_C_sf"/>
</dbReference>
<protein>
    <submittedName>
        <fullName evidence="2">Flagellar hook-length control protein FliK</fullName>
    </submittedName>
</protein>
<comment type="caution">
    <text evidence="2">The sequence shown here is derived from an EMBL/GenBank/DDBJ whole genome shotgun (WGS) entry which is preliminary data.</text>
</comment>
<dbReference type="Gene3D" id="3.30.750.140">
    <property type="match status" value="1"/>
</dbReference>
<name>A0A3C1KJT4_9GAMM</name>
<dbReference type="Proteomes" id="UP000259273">
    <property type="component" value="Unassembled WGS sequence"/>
</dbReference>